<evidence type="ECO:0000256" key="3">
    <source>
        <dbReference type="ARBA" id="ARBA00022692"/>
    </source>
</evidence>
<dbReference type="EMBL" id="KQ419057">
    <property type="protein sequence ID" value="KOF84743.1"/>
    <property type="molecule type" value="Genomic_DNA"/>
</dbReference>
<keyword evidence="4 6" id="KW-1133">Transmembrane helix</keyword>
<comment type="subcellular location">
    <subcellularLocation>
        <location evidence="1">Membrane</location>
        <topology evidence="1">Multi-pass membrane protein</topology>
    </subcellularLocation>
</comment>
<gene>
    <name evidence="7" type="ORF">OCBIM_22021488mg</name>
</gene>
<keyword evidence="2" id="KW-0813">Transport</keyword>
<dbReference type="OrthoDB" id="410267at2759"/>
<proteinExistence type="predicted"/>
<feature type="transmembrane region" description="Helical" evidence="6">
    <location>
        <begin position="67"/>
        <end position="85"/>
    </location>
</feature>
<dbReference type="InterPro" id="IPR052983">
    <property type="entry name" value="MFS_Riboflavin_Transporter"/>
</dbReference>
<dbReference type="SUPFAM" id="SSF103473">
    <property type="entry name" value="MFS general substrate transporter"/>
    <property type="match status" value="1"/>
</dbReference>
<feature type="transmembrane region" description="Helical" evidence="6">
    <location>
        <begin position="155"/>
        <end position="175"/>
    </location>
</feature>
<dbReference type="InterPro" id="IPR036259">
    <property type="entry name" value="MFS_trans_sf"/>
</dbReference>
<evidence type="ECO:0000256" key="5">
    <source>
        <dbReference type="ARBA" id="ARBA00023136"/>
    </source>
</evidence>
<dbReference type="PANTHER" id="PTHR43385">
    <property type="entry name" value="RIBOFLAVIN TRANSPORTER RIBJ"/>
    <property type="match status" value="1"/>
</dbReference>
<name>A0A0L8H654_OCTBM</name>
<feature type="transmembrane region" description="Helical" evidence="6">
    <location>
        <begin position="97"/>
        <end position="114"/>
    </location>
</feature>
<dbReference type="AlphaFoldDB" id="A0A0L8H654"/>
<dbReference type="GO" id="GO:0016020">
    <property type="term" value="C:membrane"/>
    <property type="evidence" value="ECO:0007669"/>
    <property type="project" value="UniProtKB-SubCell"/>
</dbReference>
<dbReference type="STRING" id="37653.A0A0L8H654"/>
<organism evidence="7">
    <name type="scientific">Octopus bimaculoides</name>
    <name type="common">California two-spotted octopus</name>
    <dbReference type="NCBI Taxonomy" id="37653"/>
    <lineage>
        <taxon>Eukaryota</taxon>
        <taxon>Metazoa</taxon>
        <taxon>Spiralia</taxon>
        <taxon>Lophotrochozoa</taxon>
        <taxon>Mollusca</taxon>
        <taxon>Cephalopoda</taxon>
        <taxon>Coleoidea</taxon>
        <taxon>Octopodiformes</taxon>
        <taxon>Octopoda</taxon>
        <taxon>Incirrata</taxon>
        <taxon>Octopodidae</taxon>
        <taxon>Octopus</taxon>
    </lineage>
</organism>
<evidence type="ECO:0000256" key="6">
    <source>
        <dbReference type="SAM" id="Phobius"/>
    </source>
</evidence>
<keyword evidence="5 6" id="KW-0472">Membrane</keyword>
<sequence length="354" mass="39938">MDTKSEVAADKTQSERKPSWRFFLTFLGITILHLSLGASFIVGNIIPYVVSYIRLIGKDTIIKYADGIWLSSMATTGFGVSMLFTTYIEKVLGLKKTILFGSLIQSVSTLVSYFTIRSSYYLFVITEGFCTGAGCAIPYVVTVSCAMKWLPHRKASAAGFVLFSHGMSAFIFNFVSTKFINPENYQENEFIDGEAYFNQKDLLARVPKCFLMLGGIFLISQIISVCLISNPKEEMNVIREDTITVDDSVESGKENKAFQENEAAIQSKNQPNYFKTKNIQEDDKQEEMSKSPTAAASQKETYFRLYILYIHTTGGELAETLACRVKFIAVFRLQLRSEFKFRQGRLCLSSFRGR</sequence>
<evidence type="ECO:0008006" key="8">
    <source>
        <dbReference type="Google" id="ProtNLM"/>
    </source>
</evidence>
<evidence type="ECO:0000256" key="1">
    <source>
        <dbReference type="ARBA" id="ARBA00004141"/>
    </source>
</evidence>
<accession>A0A0L8H654</accession>
<dbReference type="Gene3D" id="1.20.1250.20">
    <property type="entry name" value="MFS general substrate transporter like domains"/>
    <property type="match status" value="1"/>
</dbReference>
<protein>
    <recommendedName>
        <fullName evidence="8">Major facilitator superfamily (MFS) profile domain-containing protein</fullName>
    </recommendedName>
</protein>
<evidence type="ECO:0000256" key="4">
    <source>
        <dbReference type="ARBA" id="ARBA00022989"/>
    </source>
</evidence>
<feature type="transmembrane region" description="Helical" evidence="6">
    <location>
        <begin position="120"/>
        <end position="143"/>
    </location>
</feature>
<evidence type="ECO:0000313" key="7">
    <source>
        <dbReference type="EMBL" id="KOF84743.1"/>
    </source>
</evidence>
<reference evidence="7" key="1">
    <citation type="submission" date="2015-07" db="EMBL/GenBank/DDBJ databases">
        <title>MeaNS - Measles Nucleotide Surveillance Program.</title>
        <authorList>
            <person name="Tran T."/>
            <person name="Druce J."/>
        </authorList>
    </citation>
    <scope>NUCLEOTIDE SEQUENCE</scope>
    <source>
        <strain evidence="7">UCB-OBI-ISO-001</strain>
        <tissue evidence="7">Gonad</tissue>
    </source>
</reference>
<keyword evidence="3 6" id="KW-0812">Transmembrane</keyword>
<feature type="transmembrane region" description="Helical" evidence="6">
    <location>
        <begin position="210"/>
        <end position="229"/>
    </location>
</feature>
<feature type="transmembrane region" description="Helical" evidence="6">
    <location>
        <begin position="21"/>
        <end position="47"/>
    </location>
</feature>
<dbReference type="PANTHER" id="PTHR43385:SF1">
    <property type="entry name" value="RIBOFLAVIN TRANSPORTER RIBJ"/>
    <property type="match status" value="1"/>
</dbReference>
<evidence type="ECO:0000256" key="2">
    <source>
        <dbReference type="ARBA" id="ARBA00022448"/>
    </source>
</evidence>